<protein>
    <submittedName>
        <fullName evidence="2">Putative beta-1,3-galactosyltransferase</fullName>
    </submittedName>
</protein>
<dbReference type="InterPro" id="IPR029044">
    <property type="entry name" value="Nucleotide-diphossugar_trans"/>
</dbReference>
<organism evidence="2 3">
    <name type="scientific">Candidatus Curtissbacteria bacterium GW2011_GWC2_38_9</name>
    <dbReference type="NCBI Taxonomy" id="1618414"/>
    <lineage>
        <taxon>Bacteria</taxon>
        <taxon>Candidatus Curtissiibacteriota</taxon>
    </lineage>
</organism>
<feature type="domain" description="Glycosyltransferase 2-like" evidence="1">
    <location>
        <begin position="10"/>
        <end position="114"/>
    </location>
</feature>
<evidence type="ECO:0000259" key="1">
    <source>
        <dbReference type="Pfam" id="PF00535"/>
    </source>
</evidence>
<dbReference type="GO" id="GO:0016757">
    <property type="term" value="F:glycosyltransferase activity"/>
    <property type="evidence" value="ECO:0007669"/>
    <property type="project" value="UniProtKB-KW"/>
</dbReference>
<evidence type="ECO:0000313" key="2">
    <source>
        <dbReference type="EMBL" id="KKQ89327.1"/>
    </source>
</evidence>
<dbReference type="SUPFAM" id="SSF53448">
    <property type="entry name" value="Nucleotide-diphospho-sugar transferases"/>
    <property type="match status" value="1"/>
</dbReference>
<keyword evidence="2" id="KW-0328">Glycosyltransferase</keyword>
<sequence>MNLKHADLVSVIIPTLNEEANLEICLRSIKNQIYKNLEIIVIDNFSKDKTIEIATKYTELIFQKGNERSAQRNFGAQKATGYWLLFVDSDQEISKNLVKDAVRTTNKHKLDAIVIPETVKGETFWAKCLALEKSLYQDQSHLWAARFFKKSSFLKLGGFDENLIAGEDWDLHQRTIKTGFKVGKINSKIYNLEGDTSLAKILKKKFYYAKHIKKYAQKHPQVFINQANLIGRLFSFSNFSTMIKDPIHAAGLIFLKTTQAAVGIIGLIF</sequence>
<name>A0A0G0LE46_9BACT</name>
<dbReference type="PANTHER" id="PTHR43630:SF2">
    <property type="entry name" value="GLYCOSYLTRANSFERASE"/>
    <property type="match status" value="1"/>
</dbReference>
<dbReference type="Proteomes" id="UP000034893">
    <property type="component" value="Unassembled WGS sequence"/>
</dbReference>
<dbReference type="InterPro" id="IPR001173">
    <property type="entry name" value="Glyco_trans_2-like"/>
</dbReference>
<accession>A0A0G0LE46</accession>
<dbReference type="Pfam" id="PF00535">
    <property type="entry name" value="Glycos_transf_2"/>
    <property type="match status" value="1"/>
</dbReference>
<dbReference type="Gene3D" id="3.90.550.10">
    <property type="entry name" value="Spore Coat Polysaccharide Biosynthesis Protein SpsA, Chain A"/>
    <property type="match status" value="1"/>
</dbReference>
<dbReference type="AlphaFoldDB" id="A0A0G0LE46"/>
<dbReference type="EMBL" id="LBVP01000016">
    <property type="protein sequence ID" value="KKQ89327.1"/>
    <property type="molecule type" value="Genomic_DNA"/>
</dbReference>
<comment type="caution">
    <text evidence="2">The sequence shown here is derived from an EMBL/GenBank/DDBJ whole genome shotgun (WGS) entry which is preliminary data.</text>
</comment>
<keyword evidence="2" id="KW-0808">Transferase</keyword>
<gene>
    <name evidence="2" type="ORF">UT12_C0016G0004</name>
</gene>
<evidence type="ECO:0000313" key="3">
    <source>
        <dbReference type="Proteomes" id="UP000034893"/>
    </source>
</evidence>
<proteinExistence type="predicted"/>
<reference evidence="2 3" key="1">
    <citation type="journal article" date="2015" name="Nature">
        <title>rRNA introns, odd ribosomes, and small enigmatic genomes across a large radiation of phyla.</title>
        <authorList>
            <person name="Brown C.T."/>
            <person name="Hug L.A."/>
            <person name="Thomas B.C."/>
            <person name="Sharon I."/>
            <person name="Castelle C.J."/>
            <person name="Singh A."/>
            <person name="Wilkins M.J."/>
            <person name="Williams K.H."/>
            <person name="Banfield J.F."/>
        </authorList>
    </citation>
    <scope>NUCLEOTIDE SEQUENCE [LARGE SCALE GENOMIC DNA]</scope>
</reference>
<dbReference type="PANTHER" id="PTHR43630">
    <property type="entry name" value="POLY-BETA-1,6-N-ACETYL-D-GLUCOSAMINE SYNTHASE"/>
    <property type="match status" value="1"/>
</dbReference>